<dbReference type="AlphaFoldDB" id="A0A4Q8ABM2"/>
<dbReference type="SUPFAM" id="SSF51621">
    <property type="entry name" value="Phosphoenolpyruvate/pyruvate domain"/>
    <property type="match status" value="1"/>
</dbReference>
<dbReference type="OrthoDB" id="9780430at2"/>
<dbReference type="InterPro" id="IPR015813">
    <property type="entry name" value="Pyrv/PenolPyrv_kinase-like_dom"/>
</dbReference>
<dbReference type="GO" id="GO:0016829">
    <property type="term" value="F:lyase activity"/>
    <property type="evidence" value="ECO:0007669"/>
    <property type="project" value="UniProtKB-KW"/>
</dbReference>
<organism evidence="1 2">
    <name type="scientific">Zhihengliuella halotolerans</name>
    <dbReference type="NCBI Taxonomy" id="370736"/>
    <lineage>
        <taxon>Bacteria</taxon>
        <taxon>Bacillati</taxon>
        <taxon>Actinomycetota</taxon>
        <taxon>Actinomycetes</taxon>
        <taxon>Micrococcales</taxon>
        <taxon>Micrococcaceae</taxon>
        <taxon>Zhihengliuella</taxon>
    </lineage>
</organism>
<sequence>MTHVKELATTLAEAHESGRALVLPTVWDVWSARTAEEAGFEGITTGSHPVADATGSSDGENMDFADYLAVVARITGAVDVPVSADVESGYGLAPAELVERVLEAGAVGVNIEDVVHSEGKRVRDRNEHADYIAAARQAADAAGVDFVINGRTDALKFGPDVFADPLAEAVERAKLMEQAGARSVYPVGLSLAEDVTRLVEAVSVPVNLTVHPVGGHAAGDLAALTALGARRFTFGPLWQMWLKEVSSDQLASWRPGA</sequence>
<evidence type="ECO:0000313" key="1">
    <source>
        <dbReference type="EMBL" id="RZU60975.1"/>
    </source>
</evidence>
<dbReference type="EMBL" id="SHLA01000001">
    <property type="protein sequence ID" value="RZU60975.1"/>
    <property type="molecule type" value="Genomic_DNA"/>
</dbReference>
<name>A0A4Q8ABM2_9MICC</name>
<protein>
    <submittedName>
        <fullName evidence="1">2-methylisocitrate lyase-like PEP mutase family enzyme</fullName>
    </submittedName>
</protein>
<dbReference type="CDD" id="cd00377">
    <property type="entry name" value="ICL_PEPM"/>
    <property type="match status" value="1"/>
</dbReference>
<dbReference type="Proteomes" id="UP000292685">
    <property type="component" value="Unassembled WGS sequence"/>
</dbReference>
<dbReference type="PANTHER" id="PTHR42905">
    <property type="entry name" value="PHOSPHOENOLPYRUVATE CARBOXYLASE"/>
    <property type="match status" value="1"/>
</dbReference>
<evidence type="ECO:0000313" key="2">
    <source>
        <dbReference type="Proteomes" id="UP000292685"/>
    </source>
</evidence>
<dbReference type="Pfam" id="PF13714">
    <property type="entry name" value="PEP_mutase"/>
    <property type="match status" value="1"/>
</dbReference>
<keyword evidence="2" id="KW-1185">Reference proteome</keyword>
<keyword evidence="1" id="KW-0456">Lyase</keyword>
<proteinExistence type="predicted"/>
<comment type="caution">
    <text evidence="1">The sequence shown here is derived from an EMBL/GenBank/DDBJ whole genome shotgun (WGS) entry which is preliminary data.</text>
</comment>
<gene>
    <name evidence="1" type="ORF">EV380_0530</name>
</gene>
<dbReference type="Gene3D" id="3.20.20.60">
    <property type="entry name" value="Phosphoenolpyruvate-binding domains"/>
    <property type="match status" value="1"/>
</dbReference>
<dbReference type="InterPro" id="IPR040442">
    <property type="entry name" value="Pyrv_kinase-like_dom_sf"/>
</dbReference>
<accession>A0A4Q8ABM2</accession>
<reference evidence="1 2" key="1">
    <citation type="submission" date="2019-02" db="EMBL/GenBank/DDBJ databases">
        <title>Sequencing the genomes of 1000 actinobacteria strains.</title>
        <authorList>
            <person name="Klenk H.-P."/>
        </authorList>
    </citation>
    <scope>NUCLEOTIDE SEQUENCE [LARGE SCALE GENOMIC DNA]</scope>
    <source>
        <strain evidence="1 2">DSM 17364</strain>
    </source>
</reference>
<dbReference type="PANTHER" id="PTHR42905:SF16">
    <property type="entry name" value="CARBOXYPHOSPHONOENOLPYRUVATE PHOSPHONOMUTASE-LIKE PROTEIN (AFU_ORTHOLOGUE AFUA_5G07230)"/>
    <property type="match status" value="1"/>
</dbReference>
<dbReference type="InterPro" id="IPR039556">
    <property type="entry name" value="ICL/PEPM"/>
</dbReference>
<dbReference type="RefSeq" id="WP_130449160.1">
    <property type="nucleotide sequence ID" value="NZ_SHLA01000001.1"/>
</dbReference>